<dbReference type="PANTHER" id="PTHR43194">
    <property type="entry name" value="HYDROLASE ALPHA/BETA FOLD FAMILY"/>
    <property type="match status" value="1"/>
</dbReference>
<dbReference type="SUPFAM" id="SSF53474">
    <property type="entry name" value="alpha/beta-Hydrolases"/>
    <property type="match status" value="1"/>
</dbReference>
<accession>A0ABV2QKZ3</accession>
<dbReference type="InterPro" id="IPR000073">
    <property type="entry name" value="AB_hydrolase_1"/>
</dbReference>
<dbReference type="InterPro" id="IPR029058">
    <property type="entry name" value="AB_hydrolase_fold"/>
</dbReference>
<dbReference type="Gene3D" id="3.40.50.1820">
    <property type="entry name" value="alpha/beta hydrolase"/>
    <property type="match status" value="1"/>
</dbReference>
<reference evidence="2 3" key="1">
    <citation type="submission" date="2024-06" db="EMBL/GenBank/DDBJ databases">
        <title>Sorghum-associated microbial communities from plants grown in Nebraska, USA.</title>
        <authorList>
            <person name="Schachtman D."/>
        </authorList>
    </citation>
    <scope>NUCLEOTIDE SEQUENCE [LARGE SCALE GENOMIC DNA]</scope>
    <source>
        <strain evidence="2 3">2857</strain>
    </source>
</reference>
<keyword evidence="3" id="KW-1185">Reference proteome</keyword>
<dbReference type="Pfam" id="PF12697">
    <property type="entry name" value="Abhydrolase_6"/>
    <property type="match status" value="1"/>
</dbReference>
<proteinExistence type="predicted"/>
<dbReference type="PANTHER" id="PTHR43194:SF2">
    <property type="entry name" value="PEROXISOMAL MEMBRANE PROTEIN LPX1"/>
    <property type="match status" value="1"/>
</dbReference>
<gene>
    <name evidence="2" type="ORF">ABIE21_001210</name>
</gene>
<name>A0ABV2QKZ3_9MICO</name>
<sequence>MTEFVTSADGTVIAFDRTGEGPPIILVGGATQFRAFDATTIELAHQLAARGFTAVNYDRRGRGESTDTPPFAIEREIEDIDALVTEVGGSAALYGSSSGAALCLWAAATGVAVTKLVLWEPPLSLPGEGDDGAWLAGLAQRVAAGDHESAAEFFMRDMPPEWLETARHSDAWQTMLEIAPTLVYDAAVLERAQHGPWNELWATVTMPTLVIVGEQTLPDFPPVAEALVAALPNAAQRRIDAANHDWEPGVMADAIAAFLRGGFPRPDGPKRVG</sequence>
<dbReference type="EMBL" id="JBEPSJ010000001">
    <property type="protein sequence ID" value="MET4581720.1"/>
    <property type="molecule type" value="Genomic_DNA"/>
</dbReference>
<feature type="domain" description="AB hydrolase-1" evidence="1">
    <location>
        <begin position="25"/>
        <end position="247"/>
    </location>
</feature>
<comment type="caution">
    <text evidence="2">The sequence shown here is derived from an EMBL/GenBank/DDBJ whole genome shotgun (WGS) entry which is preliminary data.</text>
</comment>
<protein>
    <submittedName>
        <fullName evidence="2">Pimeloyl-ACP methyl ester carboxylesterase</fullName>
    </submittedName>
</protein>
<dbReference type="RefSeq" id="WP_354023884.1">
    <property type="nucleotide sequence ID" value="NZ_JBEPSJ010000001.1"/>
</dbReference>
<evidence type="ECO:0000313" key="3">
    <source>
        <dbReference type="Proteomes" id="UP001549257"/>
    </source>
</evidence>
<organism evidence="2 3">
    <name type="scientific">Conyzicola nivalis</name>
    <dbReference type="NCBI Taxonomy" id="1477021"/>
    <lineage>
        <taxon>Bacteria</taxon>
        <taxon>Bacillati</taxon>
        <taxon>Actinomycetota</taxon>
        <taxon>Actinomycetes</taxon>
        <taxon>Micrococcales</taxon>
        <taxon>Microbacteriaceae</taxon>
        <taxon>Conyzicola</taxon>
    </lineage>
</organism>
<dbReference type="InterPro" id="IPR050228">
    <property type="entry name" value="Carboxylesterase_BioH"/>
</dbReference>
<dbReference type="Proteomes" id="UP001549257">
    <property type="component" value="Unassembled WGS sequence"/>
</dbReference>
<evidence type="ECO:0000259" key="1">
    <source>
        <dbReference type="Pfam" id="PF12697"/>
    </source>
</evidence>
<evidence type="ECO:0000313" key="2">
    <source>
        <dbReference type="EMBL" id="MET4581720.1"/>
    </source>
</evidence>